<dbReference type="InterPro" id="IPR008257">
    <property type="entry name" value="Pept_M19"/>
</dbReference>
<dbReference type="SUPFAM" id="SSF51556">
    <property type="entry name" value="Metallo-dependent hydrolases"/>
    <property type="match status" value="1"/>
</dbReference>
<dbReference type="Pfam" id="PF01244">
    <property type="entry name" value="Peptidase_M19"/>
    <property type="match status" value="1"/>
</dbReference>
<evidence type="ECO:0000313" key="1">
    <source>
        <dbReference type="EMBL" id="SDB88598.1"/>
    </source>
</evidence>
<reference evidence="2" key="1">
    <citation type="submission" date="2016-09" db="EMBL/GenBank/DDBJ databases">
        <authorList>
            <person name="Varghese N."/>
            <person name="Submissions S."/>
        </authorList>
    </citation>
    <scope>NUCLEOTIDE SEQUENCE [LARGE SCALE GENOMIC DNA]</scope>
    <source>
        <strain evidence="2">ANC 4422</strain>
    </source>
</reference>
<dbReference type="OrthoDB" id="9804920at2"/>
<dbReference type="CDD" id="cd01301">
    <property type="entry name" value="rDP_like"/>
    <property type="match status" value="1"/>
</dbReference>
<sequence>MVFDGHNDLLARLWLSSHPDPVGAFLNQTLDGHIDLRRCQQGRMLGGLFAIFVPPFDYVKANAPHKLMQCLPDQTDYIAMQRYDICMAQFEYARQIEQRSQGQVKICRSMADINACMQNKSLVMVLHLEGAEALTELSQLDAWYDLGLRSVGLVWNQPSQFGHGLQAKFPHSPNTGLGLTALGEAWVLACENRSMLVDVSHMNEHAFWQTQQLLTQPMVATHSNVHRLCPQARNLLDTQLSAIKASGGVVGVNFDTAFLRSDGKRNKDTPYQVMFAHFDYLLEHLGEHGVAFGSDYDGGFMSSYWPSVDYFPYLIDALCDYGYSDARIENICYQNWHAVLNKIWKS</sequence>
<gene>
    <name evidence="1" type="ORF">SAMN05421733_103222</name>
</gene>
<evidence type="ECO:0000313" key="2">
    <source>
        <dbReference type="Proteomes" id="UP000242501"/>
    </source>
</evidence>
<dbReference type="STRING" id="1219383.SAMN05421733_103222"/>
<name>A0A1G6H397_9GAMM</name>
<dbReference type="PANTHER" id="PTHR10443:SF12">
    <property type="entry name" value="DIPEPTIDASE"/>
    <property type="match status" value="1"/>
</dbReference>
<dbReference type="RefSeq" id="WP_092747172.1">
    <property type="nucleotide sequence ID" value="NZ_FMYL01000003.1"/>
</dbReference>
<organism evidence="1 2">
    <name type="scientific">Acinetobacter boissieri</name>
    <dbReference type="NCBI Taxonomy" id="1219383"/>
    <lineage>
        <taxon>Bacteria</taxon>
        <taxon>Pseudomonadati</taxon>
        <taxon>Pseudomonadota</taxon>
        <taxon>Gammaproteobacteria</taxon>
        <taxon>Moraxellales</taxon>
        <taxon>Moraxellaceae</taxon>
        <taxon>Acinetobacter</taxon>
    </lineage>
</organism>
<accession>A0A1G6H397</accession>
<dbReference type="Gene3D" id="3.20.20.140">
    <property type="entry name" value="Metal-dependent hydrolases"/>
    <property type="match status" value="1"/>
</dbReference>
<keyword evidence="2" id="KW-1185">Reference proteome</keyword>
<dbReference type="InterPro" id="IPR032466">
    <property type="entry name" value="Metal_Hydrolase"/>
</dbReference>
<dbReference type="Proteomes" id="UP000242501">
    <property type="component" value="Unassembled WGS sequence"/>
</dbReference>
<dbReference type="PANTHER" id="PTHR10443">
    <property type="entry name" value="MICROSOMAL DIPEPTIDASE"/>
    <property type="match status" value="1"/>
</dbReference>
<proteinExistence type="predicted"/>
<dbReference type="GO" id="GO:0070573">
    <property type="term" value="F:metallodipeptidase activity"/>
    <property type="evidence" value="ECO:0007669"/>
    <property type="project" value="InterPro"/>
</dbReference>
<dbReference type="AlphaFoldDB" id="A0A1G6H397"/>
<protein>
    <submittedName>
        <fullName evidence="1">Dipeptidase AC. Metallo peptidase. MEROPS family M19</fullName>
    </submittedName>
</protein>
<dbReference type="EMBL" id="FMYL01000003">
    <property type="protein sequence ID" value="SDB88598.1"/>
    <property type="molecule type" value="Genomic_DNA"/>
</dbReference>
<dbReference type="PROSITE" id="PS51365">
    <property type="entry name" value="RENAL_DIPEPTIDASE_2"/>
    <property type="match status" value="1"/>
</dbReference>
<dbReference type="GO" id="GO:0006508">
    <property type="term" value="P:proteolysis"/>
    <property type="evidence" value="ECO:0007669"/>
    <property type="project" value="InterPro"/>
</dbReference>